<protein>
    <submittedName>
        <fullName evidence="2">Uncharacterized protein</fullName>
    </submittedName>
</protein>
<evidence type="ECO:0000256" key="1">
    <source>
        <dbReference type="SAM" id="Phobius"/>
    </source>
</evidence>
<feature type="transmembrane region" description="Helical" evidence="1">
    <location>
        <begin position="34"/>
        <end position="49"/>
    </location>
</feature>
<keyword evidence="1" id="KW-1133">Transmembrane helix</keyword>
<organism evidence="2 3">
    <name type="scientific">Streptomyces phaeofaciens</name>
    <dbReference type="NCBI Taxonomy" id="68254"/>
    <lineage>
        <taxon>Bacteria</taxon>
        <taxon>Bacillati</taxon>
        <taxon>Actinomycetota</taxon>
        <taxon>Actinomycetes</taxon>
        <taxon>Kitasatosporales</taxon>
        <taxon>Streptomycetaceae</taxon>
        <taxon>Streptomyces</taxon>
    </lineage>
</organism>
<evidence type="ECO:0000313" key="2">
    <source>
        <dbReference type="EMBL" id="GGT99019.1"/>
    </source>
</evidence>
<keyword evidence="1" id="KW-0812">Transmembrane</keyword>
<accession>A0A918HSY2</accession>
<dbReference type="RefSeq" id="WP_189718400.1">
    <property type="nucleotide sequence ID" value="NZ_BMSA01000059.1"/>
</dbReference>
<keyword evidence="3" id="KW-1185">Reference proteome</keyword>
<dbReference type="Proteomes" id="UP000646776">
    <property type="component" value="Unassembled WGS sequence"/>
</dbReference>
<reference evidence="2" key="1">
    <citation type="journal article" date="2014" name="Int. J. Syst. Evol. Microbiol.">
        <title>Complete genome sequence of Corynebacterium casei LMG S-19264T (=DSM 44701T), isolated from a smear-ripened cheese.</title>
        <authorList>
            <consortium name="US DOE Joint Genome Institute (JGI-PGF)"/>
            <person name="Walter F."/>
            <person name="Albersmeier A."/>
            <person name="Kalinowski J."/>
            <person name="Ruckert C."/>
        </authorList>
    </citation>
    <scope>NUCLEOTIDE SEQUENCE</scope>
    <source>
        <strain evidence="2">JCM 4125</strain>
    </source>
</reference>
<gene>
    <name evidence="2" type="ORF">GCM10010226_90280</name>
</gene>
<dbReference type="AlphaFoldDB" id="A0A918HSY2"/>
<comment type="caution">
    <text evidence="2">The sequence shown here is derived from an EMBL/GenBank/DDBJ whole genome shotgun (WGS) entry which is preliminary data.</text>
</comment>
<name>A0A918HSY2_9ACTN</name>
<keyword evidence="1" id="KW-0472">Membrane</keyword>
<reference evidence="2" key="2">
    <citation type="submission" date="2020-09" db="EMBL/GenBank/DDBJ databases">
        <authorList>
            <person name="Sun Q."/>
            <person name="Ohkuma M."/>
        </authorList>
    </citation>
    <scope>NUCLEOTIDE SEQUENCE</scope>
    <source>
        <strain evidence="2">JCM 4125</strain>
    </source>
</reference>
<dbReference type="EMBL" id="BMSA01000059">
    <property type="protein sequence ID" value="GGT99019.1"/>
    <property type="molecule type" value="Genomic_DNA"/>
</dbReference>
<feature type="transmembrane region" description="Helical" evidence="1">
    <location>
        <begin position="12"/>
        <end position="28"/>
    </location>
</feature>
<proteinExistence type="predicted"/>
<sequence>MSNAPQSHDRLVIALIGTAVAGLAVMVYPSLIPAMGVCAAVFMALALLLKL</sequence>
<evidence type="ECO:0000313" key="3">
    <source>
        <dbReference type="Proteomes" id="UP000646776"/>
    </source>
</evidence>